<dbReference type="OrthoDB" id="200334at2"/>
<reference evidence="1 2" key="1">
    <citation type="submission" date="2016-10" db="EMBL/GenBank/DDBJ databases">
        <authorList>
            <person name="de Groot N.N."/>
        </authorList>
    </citation>
    <scope>NUCLEOTIDE SEQUENCE [LARGE SCALE GENOMIC DNA]</scope>
    <source>
        <strain evidence="1 2">CGMCC 1.12097</strain>
    </source>
</reference>
<dbReference type="AlphaFoldDB" id="A0A1G5V158"/>
<protein>
    <recommendedName>
        <fullName evidence="3">ASCH domain-containing protein</fullName>
    </recommendedName>
</protein>
<sequence length="142" mass="16156">MVAYSFKAMFAPQVSGLTKRQTVRADRKRHARPGEPVQLYQGMRTIHCRKLVDHDPICTRVRSIEIAVSDLMAVAIVSIAIEGIPLHREEIELFCRADGFAPWFVFDLGLRGDAARENMGQFWLQHHGIGRFQGVLIEWEPA</sequence>
<evidence type="ECO:0000313" key="1">
    <source>
        <dbReference type="EMBL" id="SDA39358.1"/>
    </source>
</evidence>
<evidence type="ECO:0000313" key="2">
    <source>
        <dbReference type="Proteomes" id="UP000198588"/>
    </source>
</evidence>
<name>A0A1G5V158_9HYPH</name>
<proteinExistence type="predicted"/>
<gene>
    <name evidence="1" type="ORF">SAMN02927914_00138</name>
</gene>
<evidence type="ECO:0008006" key="3">
    <source>
        <dbReference type="Google" id="ProtNLM"/>
    </source>
</evidence>
<organism evidence="1 2">
    <name type="scientific">Mesorhizobium qingshengii</name>
    <dbReference type="NCBI Taxonomy" id="1165689"/>
    <lineage>
        <taxon>Bacteria</taxon>
        <taxon>Pseudomonadati</taxon>
        <taxon>Pseudomonadota</taxon>
        <taxon>Alphaproteobacteria</taxon>
        <taxon>Hyphomicrobiales</taxon>
        <taxon>Phyllobacteriaceae</taxon>
        <taxon>Mesorhizobium</taxon>
    </lineage>
</organism>
<dbReference type="Proteomes" id="UP000198588">
    <property type="component" value="Unassembled WGS sequence"/>
</dbReference>
<dbReference type="RefSeq" id="WP_091574730.1">
    <property type="nucleotide sequence ID" value="NZ_FMXM01000002.1"/>
</dbReference>
<dbReference type="STRING" id="1165689.SAMN02927914_00138"/>
<accession>A0A1G5V158</accession>
<dbReference type="EMBL" id="FMXM01000002">
    <property type="protein sequence ID" value="SDA39358.1"/>
    <property type="molecule type" value="Genomic_DNA"/>
</dbReference>